<evidence type="ECO:0000313" key="4">
    <source>
        <dbReference type="Proteomes" id="UP000053676"/>
    </source>
</evidence>
<sequence>MDRLYSLSELTTAVVSGESEKPTCRYTLHKESPNGPLVKLAQVGDLIYHVWDCPSEVYGMMIHDCSIVDGQGNNHTVIDSLGNADISDTGIAALEDSVTEGSGIEIAQPTPTPVSLIRADHIPEHDGDVVENDVVQLKREMRRRDADAIDVDITSPELTIIDKDIGKNFY</sequence>
<dbReference type="InterPro" id="IPR051962">
    <property type="entry name" value="Cuticlin"/>
</dbReference>
<evidence type="ECO:0000256" key="1">
    <source>
        <dbReference type="ARBA" id="ARBA00022729"/>
    </source>
</evidence>
<dbReference type="AlphaFoldDB" id="W2TWE4"/>
<reference evidence="4" key="1">
    <citation type="journal article" date="2014" name="Nat. Genet.">
        <title>Genome of the human hookworm Necator americanus.</title>
        <authorList>
            <person name="Tang Y.T."/>
            <person name="Gao X."/>
            <person name="Rosa B.A."/>
            <person name="Abubucker S."/>
            <person name="Hallsworth-Pepin K."/>
            <person name="Martin J."/>
            <person name="Tyagi R."/>
            <person name="Heizer E."/>
            <person name="Zhang X."/>
            <person name="Bhonagiri-Palsikar V."/>
            <person name="Minx P."/>
            <person name="Warren W.C."/>
            <person name="Wang Q."/>
            <person name="Zhan B."/>
            <person name="Hotez P.J."/>
            <person name="Sternberg P.W."/>
            <person name="Dougall A."/>
            <person name="Gaze S.T."/>
            <person name="Mulvenna J."/>
            <person name="Sotillo J."/>
            <person name="Ranganathan S."/>
            <person name="Rabelo E.M."/>
            <person name="Wilson R.K."/>
            <person name="Felgner P.L."/>
            <person name="Bethony J."/>
            <person name="Hawdon J.M."/>
            <person name="Gasser R.B."/>
            <person name="Loukas A."/>
            <person name="Mitreva M."/>
        </authorList>
    </citation>
    <scope>NUCLEOTIDE SEQUENCE [LARGE SCALE GENOMIC DNA]</scope>
</reference>
<keyword evidence="1" id="KW-0732">Signal</keyword>
<keyword evidence="4" id="KW-1185">Reference proteome</keyword>
<dbReference type="PANTHER" id="PTHR22907:SF23">
    <property type="entry name" value="ZP DOMAIN-CONTAINING PROTEIN"/>
    <property type="match status" value="1"/>
</dbReference>
<name>W2TWE4_NECAM</name>
<evidence type="ECO:0000259" key="2">
    <source>
        <dbReference type="Pfam" id="PF25301"/>
    </source>
</evidence>
<dbReference type="PANTHER" id="PTHR22907">
    <property type="entry name" value="GH04558P"/>
    <property type="match status" value="1"/>
</dbReference>
<dbReference type="OrthoDB" id="6139674at2759"/>
<protein>
    <recommendedName>
        <fullName evidence="2">Cuticlin C-terminal domain-containing protein</fullName>
    </recommendedName>
</protein>
<dbReference type="InterPro" id="IPR057475">
    <property type="entry name" value="CUT_C"/>
</dbReference>
<dbReference type="STRING" id="51031.W2TWE4"/>
<feature type="domain" description="Cuticlin C-terminal" evidence="2">
    <location>
        <begin position="22"/>
        <end position="84"/>
    </location>
</feature>
<organism evidence="3 4">
    <name type="scientific">Necator americanus</name>
    <name type="common">Human hookworm</name>
    <dbReference type="NCBI Taxonomy" id="51031"/>
    <lineage>
        <taxon>Eukaryota</taxon>
        <taxon>Metazoa</taxon>
        <taxon>Ecdysozoa</taxon>
        <taxon>Nematoda</taxon>
        <taxon>Chromadorea</taxon>
        <taxon>Rhabditida</taxon>
        <taxon>Rhabditina</taxon>
        <taxon>Rhabditomorpha</taxon>
        <taxon>Strongyloidea</taxon>
        <taxon>Ancylostomatidae</taxon>
        <taxon>Bunostominae</taxon>
        <taxon>Necator</taxon>
    </lineage>
</organism>
<accession>W2TWE4</accession>
<dbReference type="Pfam" id="PF25301">
    <property type="entry name" value="CUT_C"/>
    <property type="match status" value="1"/>
</dbReference>
<proteinExistence type="predicted"/>
<gene>
    <name evidence="3" type="ORF">NECAME_16539</name>
</gene>
<dbReference type="EMBL" id="KI657620">
    <property type="protein sequence ID" value="ETN85999.1"/>
    <property type="molecule type" value="Genomic_DNA"/>
</dbReference>
<dbReference type="Proteomes" id="UP000053676">
    <property type="component" value="Unassembled WGS sequence"/>
</dbReference>
<dbReference type="KEGG" id="nai:NECAME_16539"/>
<evidence type="ECO:0000313" key="3">
    <source>
        <dbReference type="EMBL" id="ETN85999.1"/>
    </source>
</evidence>